<proteinExistence type="predicted"/>
<reference evidence="1 2" key="1">
    <citation type="journal article" date="2015" name="Nature">
        <title>rRNA introns, odd ribosomes, and small enigmatic genomes across a large radiation of phyla.</title>
        <authorList>
            <person name="Brown C.T."/>
            <person name="Hug L.A."/>
            <person name="Thomas B.C."/>
            <person name="Sharon I."/>
            <person name="Castelle C.J."/>
            <person name="Singh A."/>
            <person name="Wilkins M.J."/>
            <person name="Williams K.H."/>
            <person name="Banfield J.F."/>
        </authorList>
    </citation>
    <scope>NUCLEOTIDE SEQUENCE [LARGE SCALE GENOMIC DNA]</scope>
</reference>
<dbReference type="AlphaFoldDB" id="A0A0G0B404"/>
<accession>A0A0G0B404</accession>
<evidence type="ECO:0000313" key="2">
    <source>
        <dbReference type="Proteomes" id="UP000033866"/>
    </source>
</evidence>
<protein>
    <submittedName>
        <fullName evidence="1">Uncharacterized protein</fullName>
    </submittedName>
</protein>
<dbReference type="Proteomes" id="UP000033866">
    <property type="component" value="Unassembled WGS sequence"/>
</dbReference>
<comment type="caution">
    <text evidence="1">The sequence shown here is derived from an EMBL/GenBank/DDBJ whole genome shotgun (WGS) entry which is preliminary data.</text>
</comment>
<dbReference type="EMBL" id="LBPV01000053">
    <property type="protein sequence ID" value="KKP64118.1"/>
    <property type="molecule type" value="Genomic_DNA"/>
</dbReference>
<sequence length="127" mass="15219">MVESKEWPYNLITDEKYIEILNERSQQISTELPELFNRAHYSSCRALVMDTYGDDCILDMKLSPVRIMNGIHEAEPVLIAYCQWCGYIQTLYWSINTKEIFFKPEEVEYIYKMVKDDDFYFQTGIWD</sequence>
<evidence type="ECO:0000313" key="1">
    <source>
        <dbReference type="EMBL" id="KKP64118.1"/>
    </source>
</evidence>
<gene>
    <name evidence="1" type="ORF">UR61_C0053G0005</name>
</gene>
<organism evidence="1 2">
    <name type="scientific">candidate division WS6 bacterium GW2011_GWE1_34_7</name>
    <dbReference type="NCBI Taxonomy" id="1619093"/>
    <lineage>
        <taxon>Bacteria</taxon>
        <taxon>Candidatus Dojkabacteria</taxon>
    </lineage>
</organism>
<name>A0A0G0B404_9BACT</name>